<feature type="non-terminal residue" evidence="2">
    <location>
        <position position="1"/>
    </location>
</feature>
<comment type="caution">
    <text evidence="2">The sequence shown here is derived from an EMBL/GenBank/DDBJ whole genome shotgun (WGS) entry which is preliminary data.</text>
</comment>
<reference evidence="2" key="2">
    <citation type="submission" date="2021-10" db="EMBL/GenBank/DDBJ databases">
        <title>Phylogenomics reveals ancestral predisposition of the termite-cultivated fungus Termitomyces towards a domesticated lifestyle.</title>
        <authorList>
            <person name="Auxier B."/>
            <person name="Grum-Grzhimaylo A."/>
            <person name="Cardenas M.E."/>
            <person name="Lodge J.D."/>
            <person name="Laessoe T."/>
            <person name="Pedersen O."/>
            <person name="Smith M.E."/>
            <person name="Kuyper T.W."/>
            <person name="Franco-Molano E.A."/>
            <person name="Baroni T.J."/>
            <person name="Aanen D.K."/>
        </authorList>
    </citation>
    <scope>NUCLEOTIDE SEQUENCE</scope>
    <source>
        <strain evidence="2">D49</strain>
    </source>
</reference>
<proteinExistence type="predicted"/>
<sequence>RRPKYWAQQRCPPPSGADLGDRNGSLVRTRKVVLRSMTYGVRKDLYEDLKRE</sequence>
<dbReference type="AlphaFoldDB" id="A0A9P7GGG0"/>
<name>A0A9P7GGG0_9AGAR</name>
<keyword evidence="3" id="KW-1185">Reference proteome</keyword>
<dbReference type="EMBL" id="JABCKI010001449">
    <property type="protein sequence ID" value="KAG5649174.1"/>
    <property type="molecule type" value="Genomic_DNA"/>
</dbReference>
<feature type="region of interest" description="Disordered" evidence="1">
    <location>
        <begin position="1"/>
        <end position="23"/>
    </location>
</feature>
<evidence type="ECO:0000256" key="1">
    <source>
        <dbReference type="SAM" id="MobiDB-lite"/>
    </source>
</evidence>
<evidence type="ECO:0000313" key="3">
    <source>
        <dbReference type="Proteomes" id="UP000717328"/>
    </source>
</evidence>
<protein>
    <submittedName>
        <fullName evidence="2">Uncharacterized protein</fullName>
    </submittedName>
</protein>
<reference evidence="2" key="1">
    <citation type="submission" date="2021-02" db="EMBL/GenBank/DDBJ databases">
        <authorList>
            <person name="Nieuwenhuis M."/>
            <person name="Van De Peppel L.J.J."/>
        </authorList>
    </citation>
    <scope>NUCLEOTIDE SEQUENCE</scope>
    <source>
        <strain evidence="2">D49</strain>
    </source>
</reference>
<dbReference type="Proteomes" id="UP000717328">
    <property type="component" value="Unassembled WGS sequence"/>
</dbReference>
<accession>A0A9P7GGG0</accession>
<gene>
    <name evidence="2" type="ORF">H0H81_005672</name>
</gene>
<organism evidence="2 3">
    <name type="scientific">Sphagnurus paluster</name>
    <dbReference type="NCBI Taxonomy" id="117069"/>
    <lineage>
        <taxon>Eukaryota</taxon>
        <taxon>Fungi</taxon>
        <taxon>Dikarya</taxon>
        <taxon>Basidiomycota</taxon>
        <taxon>Agaricomycotina</taxon>
        <taxon>Agaricomycetes</taxon>
        <taxon>Agaricomycetidae</taxon>
        <taxon>Agaricales</taxon>
        <taxon>Tricholomatineae</taxon>
        <taxon>Lyophyllaceae</taxon>
        <taxon>Sphagnurus</taxon>
    </lineage>
</organism>
<evidence type="ECO:0000313" key="2">
    <source>
        <dbReference type="EMBL" id="KAG5649174.1"/>
    </source>
</evidence>